<evidence type="ECO:0000313" key="16">
    <source>
        <dbReference type="Proteomes" id="UP001381693"/>
    </source>
</evidence>
<feature type="repeat" description="ANK" evidence="12">
    <location>
        <begin position="339"/>
        <end position="371"/>
    </location>
</feature>
<feature type="repeat" description="ANK" evidence="12">
    <location>
        <begin position="86"/>
        <end position="118"/>
    </location>
</feature>
<keyword evidence="11" id="KW-0407">Ion channel</keyword>
<organism evidence="15 16">
    <name type="scientific">Halocaridina rubra</name>
    <name type="common">Hawaiian red shrimp</name>
    <dbReference type="NCBI Taxonomy" id="373956"/>
    <lineage>
        <taxon>Eukaryota</taxon>
        <taxon>Metazoa</taxon>
        <taxon>Ecdysozoa</taxon>
        <taxon>Arthropoda</taxon>
        <taxon>Crustacea</taxon>
        <taxon>Multicrustacea</taxon>
        <taxon>Malacostraca</taxon>
        <taxon>Eumalacostraca</taxon>
        <taxon>Eucarida</taxon>
        <taxon>Decapoda</taxon>
        <taxon>Pleocyemata</taxon>
        <taxon>Caridea</taxon>
        <taxon>Atyoidea</taxon>
        <taxon>Atyidae</taxon>
        <taxon>Halocaridina</taxon>
    </lineage>
</organism>
<name>A0AAN8XDF6_HALRR</name>
<keyword evidence="16" id="KW-1185">Reference proteome</keyword>
<keyword evidence="9 13" id="KW-0472">Membrane</keyword>
<evidence type="ECO:0000256" key="11">
    <source>
        <dbReference type="ARBA" id="ARBA00023303"/>
    </source>
</evidence>
<dbReference type="Gene3D" id="1.25.40.20">
    <property type="entry name" value="Ankyrin repeat-containing domain"/>
    <property type="match status" value="2"/>
</dbReference>
<dbReference type="PROSITE" id="PS50088">
    <property type="entry name" value="ANK_REPEAT"/>
    <property type="match status" value="2"/>
</dbReference>
<dbReference type="SMART" id="SM00248">
    <property type="entry name" value="ANK"/>
    <property type="match status" value="8"/>
</dbReference>
<protein>
    <recommendedName>
        <fullName evidence="14">Ion transport domain-containing protein</fullName>
    </recommendedName>
</protein>
<evidence type="ECO:0000256" key="10">
    <source>
        <dbReference type="ARBA" id="ARBA00023180"/>
    </source>
</evidence>
<feature type="transmembrane region" description="Helical" evidence="13">
    <location>
        <begin position="632"/>
        <end position="654"/>
    </location>
</feature>
<dbReference type="EMBL" id="JAXCGZ010009483">
    <property type="protein sequence ID" value="KAK7077045.1"/>
    <property type="molecule type" value="Genomic_DNA"/>
</dbReference>
<evidence type="ECO:0000313" key="15">
    <source>
        <dbReference type="EMBL" id="KAK7077045.1"/>
    </source>
</evidence>
<evidence type="ECO:0000256" key="1">
    <source>
        <dbReference type="ARBA" id="ARBA00004141"/>
    </source>
</evidence>
<dbReference type="GO" id="GO:0005216">
    <property type="term" value="F:monoatomic ion channel activity"/>
    <property type="evidence" value="ECO:0007669"/>
    <property type="project" value="InterPro"/>
</dbReference>
<evidence type="ECO:0000256" key="2">
    <source>
        <dbReference type="ARBA" id="ARBA00022448"/>
    </source>
</evidence>
<evidence type="ECO:0000256" key="3">
    <source>
        <dbReference type="ARBA" id="ARBA00022606"/>
    </source>
</evidence>
<evidence type="ECO:0000256" key="6">
    <source>
        <dbReference type="ARBA" id="ARBA00022989"/>
    </source>
</evidence>
<dbReference type="PROSITE" id="PS50297">
    <property type="entry name" value="ANK_REP_REGION"/>
    <property type="match status" value="1"/>
</dbReference>
<evidence type="ECO:0000256" key="9">
    <source>
        <dbReference type="ARBA" id="ARBA00023136"/>
    </source>
</evidence>
<evidence type="ECO:0000256" key="12">
    <source>
        <dbReference type="PROSITE-ProRule" id="PRU00023"/>
    </source>
</evidence>
<dbReference type="SUPFAM" id="SSF48403">
    <property type="entry name" value="Ankyrin repeat"/>
    <property type="match status" value="1"/>
</dbReference>
<dbReference type="InterPro" id="IPR005821">
    <property type="entry name" value="Ion_trans_dom"/>
</dbReference>
<feature type="transmembrane region" description="Helical" evidence="13">
    <location>
        <begin position="602"/>
        <end position="625"/>
    </location>
</feature>
<evidence type="ECO:0000256" key="8">
    <source>
        <dbReference type="ARBA" id="ARBA00023065"/>
    </source>
</evidence>
<comment type="subcellular location">
    <subcellularLocation>
        <location evidence="1">Membrane</location>
        <topology evidence="1">Multi-pass membrane protein</topology>
    </subcellularLocation>
</comment>
<dbReference type="Pfam" id="PF00520">
    <property type="entry name" value="Ion_trans"/>
    <property type="match status" value="1"/>
</dbReference>
<evidence type="ECO:0000256" key="4">
    <source>
        <dbReference type="ARBA" id="ARBA00022692"/>
    </source>
</evidence>
<dbReference type="PANTHER" id="PTHR47143">
    <property type="entry name" value="TRANSIENT RECEPTOR POTENTIAL CATION CHANNEL PROTEIN PAINLESS"/>
    <property type="match status" value="1"/>
</dbReference>
<feature type="transmembrane region" description="Helical" evidence="13">
    <location>
        <begin position="692"/>
        <end position="716"/>
    </location>
</feature>
<dbReference type="InterPro" id="IPR052076">
    <property type="entry name" value="TRP_cation_channel"/>
</dbReference>
<feature type="transmembrane region" description="Helical" evidence="13">
    <location>
        <begin position="467"/>
        <end position="490"/>
    </location>
</feature>
<dbReference type="InterPro" id="IPR002110">
    <property type="entry name" value="Ankyrin_rpt"/>
</dbReference>
<comment type="caution">
    <text evidence="15">The sequence shown here is derived from an EMBL/GenBank/DDBJ whole genome shotgun (WGS) entry which is preliminary data.</text>
</comment>
<feature type="domain" description="Ion transport" evidence="14">
    <location>
        <begin position="475"/>
        <end position="724"/>
    </location>
</feature>
<evidence type="ECO:0000256" key="5">
    <source>
        <dbReference type="ARBA" id="ARBA00022737"/>
    </source>
</evidence>
<reference evidence="15 16" key="1">
    <citation type="submission" date="2023-11" db="EMBL/GenBank/DDBJ databases">
        <title>Halocaridina rubra genome assembly.</title>
        <authorList>
            <person name="Smith C."/>
        </authorList>
    </citation>
    <scope>NUCLEOTIDE SEQUENCE [LARGE SCALE GENOMIC DNA]</scope>
    <source>
        <strain evidence="15">EP-1</strain>
        <tissue evidence="15">Whole</tissue>
    </source>
</reference>
<evidence type="ECO:0000256" key="13">
    <source>
        <dbReference type="SAM" id="Phobius"/>
    </source>
</evidence>
<dbReference type="PANTHER" id="PTHR47143:SF1">
    <property type="entry name" value="ION_TRANS DOMAIN-CONTAINING PROTEIN"/>
    <property type="match status" value="1"/>
</dbReference>
<keyword evidence="7 12" id="KW-0040">ANK repeat</keyword>
<gene>
    <name evidence="15" type="ORF">SK128_006636</name>
</gene>
<dbReference type="Pfam" id="PF12796">
    <property type="entry name" value="Ank_2"/>
    <property type="match status" value="3"/>
</dbReference>
<accession>A0AAN8XDF6</accession>
<dbReference type="GO" id="GO:0034703">
    <property type="term" value="C:cation channel complex"/>
    <property type="evidence" value="ECO:0007669"/>
    <property type="project" value="UniProtKB-ARBA"/>
</dbReference>
<dbReference type="Gene3D" id="1.10.287.70">
    <property type="match status" value="1"/>
</dbReference>
<dbReference type="InterPro" id="IPR036770">
    <property type="entry name" value="Ankyrin_rpt-contain_sf"/>
</dbReference>
<keyword evidence="8" id="KW-0406">Ion transport</keyword>
<feature type="transmembrane region" description="Helical" evidence="13">
    <location>
        <begin position="510"/>
        <end position="529"/>
    </location>
</feature>
<proteinExistence type="predicted"/>
<keyword evidence="3" id="KW-0716">Sensory transduction</keyword>
<keyword evidence="6 13" id="KW-1133">Transmembrane helix</keyword>
<evidence type="ECO:0000256" key="7">
    <source>
        <dbReference type="ARBA" id="ARBA00023043"/>
    </source>
</evidence>
<keyword evidence="4 13" id="KW-0812">Transmembrane</keyword>
<evidence type="ECO:0000259" key="14">
    <source>
        <dbReference type="Pfam" id="PF00520"/>
    </source>
</evidence>
<sequence length="850" mass="95957">MWRGIKSFWNTRTGTLVIPVEEQELETVKYVDGKVNNGRYPSQYVCDVIDEGDIYPVFAAIQQYDIDDLKNLLEENPDLVNETTCGGLAPIHAACHVKNLQILQIVLHYGALVNKFDNVGNTALYISVYEEWHEGILELLKYDASPNIKCHSGVMHSNALIETPLQAAVRKGDLTSTALLLPHNPDLTLCDSNHCTVLHLAAKSLNVELVKRLLKEKACQTLISSIDLEGNSVMHAALQGSCRTCDQHSMKEVIRLLFEAGVNVNSYNHLSESPLFIAARAGLDEAVEFLLMLGSETQILTNRRLSLLHGACISGNAMCLKHLLNNGSLYSFVTQADDNGREPFHYAVLSCSIDCCELLLNSGDHLTRKDENGCSRCSLILEYLPSAAELLEHMFDSGICLSDKPQHDPDFRVCFDYSVIVSPQDCSQSSYHSSLISDLTNNDLTESLLKHPLIESFLFRKWSRIKIFFYMNVFVFFLFLILHSCYIVSYYKKVPMTLSKDITNVWIFRYLHMFMYFVIVVPEVIVTVSHPKRVIRHWESLTKLISLISSAFVVFSYSISDQATDTDHLLTNSTVSELVGNEAASGVETMSFHRQMAAASAFFGWVELMMLFGRFPSLGVYALMLTRIAKSMVLFVLAFATLLIGFAISFMVLFYKKDSFASFFLSLVKTMMMMIGEIDYENLVDDKPPPLGYVMLIAFMFLVCILVVNLLIGLAVNDISNLERLGEIKRLSKQASFLIALERLTSCLRRWNIFPRSVYSLFSNWCDVKPRLYISLNRRRFNTNEKYKIPADIVEAALTIGNSKRESLLIGGDANRTKWLVDKESAIRSKLDNIVEILHNLTPDEVSTKL</sequence>
<keyword evidence="5" id="KW-0677">Repeat</keyword>
<feature type="transmembrane region" description="Helical" evidence="13">
    <location>
        <begin position="541"/>
        <end position="559"/>
    </location>
</feature>
<dbReference type="Proteomes" id="UP001381693">
    <property type="component" value="Unassembled WGS sequence"/>
</dbReference>
<keyword evidence="2" id="KW-0813">Transport</keyword>
<dbReference type="AlphaFoldDB" id="A0AAN8XDF6"/>
<keyword evidence="10" id="KW-0325">Glycoprotein</keyword>